<dbReference type="SUPFAM" id="SSF46689">
    <property type="entry name" value="Homeodomain-like"/>
    <property type="match status" value="1"/>
</dbReference>
<evidence type="ECO:0000313" key="2">
    <source>
        <dbReference type="EMBL" id="MEO1781331.1"/>
    </source>
</evidence>
<comment type="caution">
    <text evidence="2">The sequence shown here is derived from an EMBL/GenBank/DDBJ whole genome shotgun (WGS) entry which is preliminary data.</text>
</comment>
<accession>A0ABV0F2E4</accession>
<dbReference type="PANTHER" id="PTHR30514">
    <property type="entry name" value="GLUCOKINASE"/>
    <property type="match status" value="1"/>
</dbReference>
<dbReference type="PANTHER" id="PTHR30514:SF1">
    <property type="entry name" value="HTH-TYPE TRANSCRIPTIONAL REGULATOR HEXR-RELATED"/>
    <property type="match status" value="1"/>
</dbReference>
<feature type="domain" description="HTH rpiR-type" evidence="1">
    <location>
        <begin position="1"/>
        <end position="73"/>
    </location>
</feature>
<reference evidence="2 3" key="2">
    <citation type="submission" date="2024-02" db="EMBL/GenBank/DDBJ databases">
        <title>The Genome Sequence of Enterococcus diestrammenae JM9A.</title>
        <authorList>
            <person name="Earl A."/>
            <person name="Manson A."/>
            <person name="Gilmore M."/>
            <person name="Sanders J."/>
            <person name="Shea T."/>
            <person name="Howe W."/>
            <person name="Livny J."/>
            <person name="Cuomo C."/>
            <person name="Neafsey D."/>
            <person name="Birren B."/>
        </authorList>
    </citation>
    <scope>NUCLEOTIDE SEQUENCE [LARGE SCALE GENOMIC DNA]</scope>
    <source>
        <strain evidence="2 3">JM9A</strain>
    </source>
</reference>
<dbReference type="Gene3D" id="3.40.50.10490">
    <property type="entry name" value="Glucose-6-phosphate isomerase like protein, domain 1"/>
    <property type="match status" value="1"/>
</dbReference>
<evidence type="ECO:0000259" key="1">
    <source>
        <dbReference type="PROSITE" id="PS51071"/>
    </source>
</evidence>
<organism evidence="2 3">
    <name type="scientific">Enterococcus diestrammenae</name>
    <dbReference type="NCBI Taxonomy" id="1155073"/>
    <lineage>
        <taxon>Bacteria</taxon>
        <taxon>Bacillati</taxon>
        <taxon>Bacillota</taxon>
        <taxon>Bacilli</taxon>
        <taxon>Lactobacillales</taxon>
        <taxon>Enterococcaceae</taxon>
        <taxon>Enterococcus</taxon>
    </lineage>
</organism>
<keyword evidence="3" id="KW-1185">Reference proteome</keyword>
<dbReference type="PROSITE" id="PS51071">
    <property type="entry name" value="HTH_RPIR"/>
    <property type="match status" value="1"/>
</dbReference>
<gene>
    <name evidence="2" type="ORF">BAU18_000910</name>
</gene>
<dbReference type="Proteomes" id="UP001429357">
    <property type="component" value="Unassembled WGS sequence"/>
</dbReference>
<reference evidence="3" key="1">
    <citation type="submission" date="2016-06" db="EMBL/GenBank/DDBJ databases">
        <title>Four novel species of enterococci isolated from chicken manure.</title>
        <authorList>
            <person name="Van Tyne D."/>
        </authorList>
    </citation>
    <scope>NUCLEOTIDE SEQUENCE [LARGE SCALE GENOMIC DNA]</scope>
    <source>
        <strain evidence="3">JM9A</strain>
    </source>
</reference>
<dbReference type="InterPro" id="IPR047640">
    <property type="entry name" value="RpiR-like"/>
</dbReference>
<name>A0ABV0F2E4_9ENTE</name>
<dbReference type="Pfam" id="PF01418">
    <property type="entry name" value="HTH_6"/>
    <property type="match status" value="1"/>
</dbReference>
<sequence length="221" mass="25034">MFDTEKVKGLNELEMVVYRYIIENVSALSSLTIREMAEAAHVSTSTILRTLTKLGFGGFSEFKYFIKEEQQKKERSFDYFYDATVQVDHFLKRVNDDNYRDVLQPAVKMILNKRHIVFTGIGTSGTLGLYGSRYFANMELNAYSLADPFAPIPPRGLENTLAIILSVSGETEQMIEQPSPSSATVRKCSALPMMKIPLLPAWRITTFPIICQKSAVPWKIM</sequence>
<dbReference type="InterPro" id="IPR000281">
    <property type="entry name" value="HTH_RpiR"/>
</dbReference>
<dbReference type="SUPFAM" id="SSF53697">
    <property type="entry name" value="SIS domain"/>
    <property type="match status" value="1"/>
</dbReference>
<dbReference type="Gene3D" id="1.10.10.10">
    <property type="entry name" value="Winged helix-like DNA-binding domain superfamily/Winged helix DNA-binding domain"/>
    <property type="match status" value="1"/>
</dbReference>
<dbReference type="InterPro" id="IPR009057">
    <property type="entry name" value="Homeodomain-like_sf"/>
</dbReference>
<protein>
    <submittedName>
        <fullName evidence="2">Phosphosugar-binding transcriptional regulator</fullName>
    </submittedName>
</protein>
<proteinExistence type="predicted"/>
<dbReference type="InterPro" id="IPR036388">
    <property type="entry name" value="WH-like_DNA-bd_sf"/>
</dbReference>
<dbReference type="InterPro" id="IPR046348">
    <property type="entry name" value="SIS_dom_sf"/>
</dbReference>
<dbReference type="EMBL" id="MAEI02000001">
    <property type="protein sequence ID" value="MEO1781331.1"/>
    <property type="molecule type" value="Genomic_DNA"/>
</dbReference>
<evidence type="ECO:0000313" key="3">
    <source>
        <dbReference type="Proteomes" id="UP001429357"/>
    </source>
</evidence>